<sequence>MYNSKKVILIMSSIIIVISVLALQNMVNSTDKGAIAGQVTTVQGEPVVDASVMITGDSPVHEDIAALTNEQGEYGFDDLVPGDYAIMVNAENYVVQTRHAHVEAGHITHLNFSLTI</sequence>
<protein>
    <submittedName>
        <fullName evidence="1">Uncharacterized protein</fullName>
    </submittedName>
</protein>
<proteinExistence type="predicted"/>
<evidence type="ECO:0000313" key="2">
    <source>
        <dbReference type="Proteomes" id="UP000248329"/>
    </source>
</evidence>
<organism evidence="1 2">
    <name type="scientific">Candidatus Methanogaster sp</name>
    <dbReference type="NCBI Taxonomy" id="3386292"/>
    <lineage>
        <taxon>Archaea</taxon>
        <taxon>Methanobacteriati</taxon>
        <taxon>Methanobacteriota</taxon>
        <taxon>Stenosarchaea group</taxon>
        <taxon>Methanomicrobia</taxon>
        <taxon>Methanosarcinales</taxon>
        <taxon>ANME-2 cluster</taxon>
        <taxon>Candidatus Methanogasteraceae</taxon>
        <taxon>Candidatus Methanogaster</taxon>
    </lineage>
</organism>
<comment type="caution">
    <text evidence="1">The sequence shown here is derived from an EMBL/GenBank/DDBJ whole genome shotgun (WGS) entry which is preliminary data.</text>
</comment>
<reference evidence="1" key="1">
    <citation type="submission" date="2018-01" db="EMBL/GenBank/DDBJ databases">
        <authorList>
            <person name="Krukenberg V."/>
        </authorList>
    </citation>
    <scope>NUCLEOTIDE SEQUENCE</scope>
    <source>
        <strain evidence="1">E20ANME2</strain>
    </source>
</reference>
<accession>A0AC61L738</accession>
<gene>
    <name evidence="1" type="ORF">C4B59_00695</name>
</gene>
<name>A0AC61L738_9EURY</name>
<evidence type="ECO:0000313" key="1">
    <source>
        <dbReference type="EMBL" id="PXF62162.1"/>
    </source>
</evidence>
<dbReference type="Proteomes" id="UP000248329">
    <property type="component" value="Unassembled WGS sequence"/>
</dbReference>
<dbReference type="EMBL" id="PQXF01000001">
    <property type="protein sequence ID" value="PXF62162.1"/>
    <property type="molecule type" value="Genomic_DNA"/>
</dbReference>